<protein>
    <recommendedName>
        <fullName evidence="1">Cytidyltransferase-like domain-containing protein</fullName>
    </recommendedName>
</protein>
<dbReference type="GO" id="GO:0015937">
    <property type="term" value="P:coenzyme A biosynthetic process"/>
    <property type="evidence" value="ECO:0007669"/>
    <property type="project" value="TreeGrafter"/>
</dbReference>
<proteinExistence type="predicted"/>
<evidence type="ECO:0000259" key="1">
    <source>
        <dbReference type="Pfam" id="PF01467"/>
    </source>
</evidence>
<keyword evidence="3" id="KW-1185">Reference proteome</keyword>
<feature type="domain" description="Cytidyltransferase-like" evidence="1">
    <location>
        <begin position="211"/>
        <end position="312"/>
    </location>
</feature>
<dbReference type="NCBIfam" id="TIGR00125">
    <property type="entry name" value="cyt_tran_rel"/>
    <property type="match status" value="1"/>
</dbReference>
<feature type="non-terminal residue" evidence="2">
    <location>
        <position position="386"/>
    </location>
</feature>
<gene>
    <name evidence="2" type="ORF">H1R20_g951</name>
</gene>
<dbReference type="PANTHER" id="PTHR10695">
    <property type="entry name" value="DEPHOSPHO-COA KINASE-RELATED"/>
    <property type="match status" value="1"/>
</dbReference>
<name>A0A9W8MP84_9AGAR</name>
<dbReference type="PANTHER" id="PTHR10695:SF46">
    <property type="entry name" value="BIFUNCTIONAL COENZYME A SYNTHASE-RELATED"/>
    <property type="match status" value="1"/>
</dbReference>
<dbReference type="SUPFAM" id="SSF52374">
    <property type="entry name" value="Nucleotidylyl transferase"/>
    <property type="match status" value="1"/>
</dbReference>
<dbReference type="GO" id="GO:0004140">
    <property type="term" value="F:dephospho-CoA kinase activity"/>
    <property type="evidence" value="ECO:0007669"/>
    <property type="project" value="TreeGrafter"/>
</dbReference>
<dbReference type="CDD" id="cd02164">
    <property type="entry name" value="PPAT_CoAS"/>
    <property type="match status" value="1"/>
</dbReference>
<evidence type="ECO:0000313" key="3">
    <source>
        <dbReference type="Proteomes" id="UP001140091"/>
    </source>
</evidence>
<evidence type="ECO:0000313" key="2">
    <source>
        <dbReference type="EMBL" id="KAJ2936143.1"/>
    </source>
</evidence>
<dbReference type="Gene3D" id="3.40.50.620">
    <property type="entry name" value="HUPs"/>
    <property type="match status" value="1"/>
</dbReference>
<accession>A0A9W8MP84</accession>
<comment type="caution">
    <text evidence="2">The sequence shown here is derived from an EMBL/GenBank/DDBJ whole genome shotgun (WGS) entry which is preliminary data.</text>
</comment>
<dbReference type="Proteomes" id="UP001140091">
    <property type="component" value="Unassembled WGS sequence"/>
</dbReference>
<organism evidence="2 3">
    <name type="scientific">Candolleomyces eurysporus</name>
    <dbReference type="NCBI Taxonomy" id="2828524"/>
    <lineage>
        <taxon>Eukaryota</taxon>
        <taxon>Fungi</taxon>
        <taxon>Dikarya</taxon>
        <taxon>Basidiomycota</taxon>
        <taxon>Agaricomycotina</taxon>
        <taxon>Agaricomycetes</taxon>
        <taxon>Agaricomycetidae</taxon>
        <taxon>Agaricales</taxon>
        <taxon>Agaricineae</taxon>
        <taxon>Psathyrellaceae</taxon>
        <taxon>Candolleomyces</taxon>
    </lineage>
</organism>
<dbReference type="InterPro" id="IPR014729">
    <property type="entry name" value="Rossmann-like_a/b/a_fold"/>
</dbReference>
<dbReference type="InterPro" id="IPR004821">
    <property type="entry name" value="Cyt_trans-like"/>
</dbReference>
<dbReference type="OrthoDB" id="330671at2759"/>
<reference evidence="2" key="1">
    <citation type="submission" date="2022-06" db="EMBL/GenBank/DDBJ databases">
        <title>Genome Sequence of Candolleomyces eurysporus.</title>
        <authorList>
            <person name="Buettner E."/>
        </authorList>
    </citation>
    <scope>NUCLEOTIDE SEQUENCE</scope>
    <source>
        <strain evidence="2">VTCC 930004</strain>
    </source>
</reference>
<dbReference type="EMBL" id="JANBPK010000162">
    <property type="protein sequence ID" value="KAJ2936143.1"/>
    <property type="molecule type" value="Genomic_DNA"/>
</dbReference>
<dbReference type="Pfam" id="PF01467">
    <property type="entry name" value="CTP_transf_like"/>
    <property type="match status" value="1"/>
</dbReference>
<sequence>MPATVPTETAGTAILLATLQNLDTPYFLASVVHTAATLTKHKLTIVLFSRFFNVQHQGLTYSETLAVSHTARSSWNDVQKLLTYVYVQATKTAQEMGKVLMDIDILLKGLNDDHLEADLESLVSELGVEVVFRISGDSIATPLPPSVGALRTAYLPAGGHPLSPGSYSMLSQPTSEATTPVLSRTATAKSGDDVTLSSIVEQPPFYPVVALGGTFDHLHPGHKILLSMGAWIASEKLIVGVTSSNLLTKKPNAHLVEPLEVRMQNVRDFLNRFKKGLELYIVELNDVYGPTGWDPNVQALVVSRETISGAKEIATHRAAKDFPPLELFVIDVISATNHNLDHEDAGWLKDMKLSSTFIRAWIAERDAKEEGKLKEAESPSAEGEKN</sequence>
<dbReference type="AlphaFoldDB" id="A0A9W8MP84"/>